<evidence type="ECO:0000256" key="2">
    <source>
        <dbReference type="SAM" id="Coils"/>
    </source>
</evidence>
<evidence type="ECO:0000313" key="3">
    <source>
        <dbReference type="RefSeq" id="XP_020010566.1"/>
    </source>
</evidence>
<dbReference type="KEGG" id="ccan:109679931"/>
<dbReference type="GO" id="GO:0005789">
    <property type="term" value="C:endoplasmic reticulum membrane"/>
    <property type="evidence" value="ECO:0007669"/>
    <property type="project" value="TreeGrafter"/>
</dbReference>
<dbReference type="GO" id="GO:0070971">
    <property type="term" value="C:endoplasmic reticulum exit site"/>
    <property type="evidence" value="ECO:0007669"/>
    <property type="project" value="TreeGrafter"/>
</dbReference>
<name>A0A8B7TU51_CASCN</name>
<dbReference type="GO" id="GO:0009306">
    <property type="term" value="P:protein secretion"/>
    <property type="evidence" value="ECO:0007669"/>
    <property type="project" value="TreeGrafter"/>
</dbReference>
<dbReference type="SUPFAM" id="SSF90257">
    <property type="entry name" value="Myosin rod fragments"/>
    <property type="match status" value="1"/>
</dbReference>
<dbReference type="AlphaFoldDB" id="A0A8B7TU51"/>
<feature type="coiled-coil region" evidence="2">
    <location>
        <begin position="15"/>
        <end position="56"/>
    </location>
</feature>
<dbReference type="InterPro" id="IPR051500">
    <property type="entry name" value="cTAGE_MIA/OTOR"/>
</dbReference>
<organism evidence="3">
    <name type="scientific">Castor canadensis</name>
    <name type="common">American beaver</name>
    <dbReference type="NCBI Taxonomy" id="51338"/>
    <lineage>
        <taxon>Eukaryota</taxon>
        <taxon>Metazoa</taxon>
        <taxon>Chordata</taxon>
        <taxon>Craniata</taxon>
        <taxon>Vertebrata</taxon>
        <taxon>Euteleostomi</taxon>
        <taxon>Mammalia</taxon>
        <taxon>Eutheria</taxon>
        <taxon>Euarchontoglires</taxon>
        <taxon>Glires</taxon>
        <taxon>Rodentia</taxon>
        <taxon>Castorimorpha</taxon>
        <taxon>Castoridae</taxon>
        <taxon>Castor</taxon>
    </lineage>
</organism>
<dbReference type="GO" id="GO:0006888">
    <property type="term" value="P:endoplasmic reticulum to Golgi vesicle-mediated transport"/>
    <property type="evidence" value="ECO:0007669"/>
    <property type="project" value="TreeGrafter"/>
</dbReference>
<proteinExistence type="predicted"/>
<accession>A0A8B7TU51</accession>
<gene>
    <name evidence="3" type="primary">LOC109679931</name>
</gene>
<reference evidence="3" key="1">
    <citation type="submission" date="2025-08" db="UniProtKB">
        <authorList>
            <consortium name="RefSeq"/>
        </authorList>
    </citation>
    <scope>IDENTIFICATION</scope>
    <source>
        <tissue evidence="3">Leukocyte</tissue>
    </source>
</reference>
<evidence type="ECO:0000256" key="1">
    <source>
        <dbReference type="ARBA" id="ARBA00023054"/>
    </source>
</evidence>
<protein>
    <submittedName>
        <fullName evidence="3">CTAGE family member 3</fullName>
    </submittedName>
</protein>
<keyword evidence="1 2" id="KW-0175">Coiled coil</keyword>
<sequence length="110" mass="12398">MKHLKDSTTDVFKENAKLQENCKQLLRDTDALKEQVSKLNKQKIKVEESVAHAEQLVNARKITSGLTECLLKMKVWAILEEHMTYSHLQSAMKSGSGNGALLDNQTEESL</sequence>
<dbReference type="OrthoDB" id="3548878at2759"/>
<dbReference type="PANTHER" id="PTHR23158:SF38">
    <property type="entry name" value="MELANOMA INHIBITORY ACTIVITY PROTEIN 2"/>
    <property type="match status" value="1"/>
</dbReference>
<dbReference type="RefSeq" id="XP_020010566.1">
    <property type="nucleotide sequence ID" value="XM_020154977.1"/>
</dbReference>
<dbReference type="GO" id="GO:0035459">
    <property type="term" value="P:vesicle cargo loading"/>
    <property type="evidence" value="ECO:0007669"/>
    <property type="project" value="TreeGrafter"/>
</dbReference>
<dbReference type="PANTHER" id="PTHR23158">
    <property type="entry name" value="MELANOMA INHIBITORY ACTIVITY-RELATED"/>
    <property type="match status" value="1"/>
</dbReference>